<evidence type="ECO:0000313" key="3">
    <source>
        <dbReference type="Proteomes" id="UP001064782"/>
    </source>
</evidence>
<dbReference type="InterPro" id="IPR006311">
    <property type="entry name" value="TAT_signal"/>
</dbReference>
<keyword evidence="3" id="KW-1185">Reference proteome</keyword>
<keyword evidence="2" id="KW-0449">Lipoprotein</keyword>
<dbReference type="CDD" id="cd14748">
    <property type="entry name" value="PBP2_UgpB"/>
    <property type="match status" value="1"/>
</dbReference>
<dbReference type="PROSITE" id="PS51318">
    <property type="entry name" value="TAT"/>
    <property type="match status" value="1"/>
</dbReference>
<sequence length="438" mass="47872">MVAPETLSRRRFLSLTAAAGMTAGCAAMGGPRPVKSGSGPIAFWSNHPGLSTAVEKELINRFQAEFPGLQVKLIDAGKDYDEVAQKFNAAVIGADVPDVVVLDDIWWFHFALSGVIAPLDDLFRQVGVQTSDYVDSLLADYAFDGHHYALPYARSTPLFYYNKARWEQAGLPDRGPSSWKEFDDWGPRLQRVVGQRNWAHGWANSEGISWTFEGPNWAFGGAYSDKWELRFTDPQTIAAGTFLHDSIHVKRYAAVANNIANEFATGILASTVASTGALVGITAQARFDFGVAPLPTGPGGAPACPTGGAGLAIPANLSEERKRNAVKFIAYLTNPQNTAYFSQRTGYLAVRKSAVDDPSQQQYLADNPRARVAFDQLPNTRPQDYARVFLPGADRVISAGLESIGLRGADVRSTFTDIQRQLQVIYDRQIKRKLPDRG</sequence>
<evidence type="ECO:0000313" key="2">
    <source>
        <dbReference type="EMBL" id="GLD29284.1"/>
    </source>
</evidence>
<dbReference type="Gene3D" id="3.40.190.10">
    <property type="entry name" value="Periplasmic binding protein-like II"/>
    <property type="match status" value="1"/>
</dbReference>
<dbReference type="InterPro" id="IPR006059">
    <property type="entry name" value="SBP"/>
</dbReference>
<dbReference type="Proteomes" id="UP001165663">
    <property type="component" value="Unassembled WGS sequence"/>
</dbReference>
<dbReference type="GeneID" id="83629036"/>
<dbReference type="SUPFAM" id="SSF53850">
    <property type="entry name" value="Periplasmic binding protein-like II"/>
    <property type="match status" value="1"/>
</dbReference>
<gene>
    <name evidence="2" type="primary">ugpB</name>
    <name evidence="2" type="ORF">Mkiyose1413_11670</name>
    <name evidence="1" type="ORF">SRL2020028_58210</name>
</gene>
<dbReference type="PANTHER" id="PTHR43649:SF30">
    <property type="entry name" value="ABC TRANSPORTER SUBSTRATE-BINDING PROTEIN"/>
    <property type="match status" value="1"/>
</dbReference>
<comment type="caution">
    <text evidence="2">The sequence shown here is derived from an EMBL/GenBank/DDBJ whole genome shotgun (WGS) entry which is preliminary data.</text>
</comment>
<name>A0A9P3Q3X8_9MYCO</name>
<dbReference type="Pfam" id="PF13416">
    <property type="entry name" value="SBP_bac_8"/>
    <property type="match status" value="1"/>
</dbReference>
<dbReference type="PANTHER" id="PTHR43649">
    <property type="entry name" value="ARABINOSE-BINDING PROTEIN-RELATED"/>
    <property type="match status" value="1"/>
</dbReference>
<dbReference type="RefSeq" id="WP_236976488.1">
    <property type="nucleotide sequence ID" value="NZ_BRXE01000152.1"/>
</dbReference>
<protein>
    <submittedName>
        <fullName evidence="2">Sn-glycerol-3-phosphate ABC transporter substrate-binding lipoprotein UgpB</fullName>
    </submittedName>
</protein>
<dbReference type="Proteomes" id="UP001064782">
    <property type="component" value="Unassembled WGS sequence"/>
</dbReference>
<dbReference type="InterPro" id="IPR050490">
    <property type="entry name" value="Bact_solute-bd_prot1"/>
</dbReference>
<reference evidence="2" key="1">
    <citation type="submission" date="2022-08" db="EMBL/GenBank/DDBJ databases">
        <title>Mycobacterium kiyosense sp. nov., scotochromogenic slow-glowing species isolated from respiratory specimens.</title>
        <authorList>
            <person name="Fukano H."/>
            <person name="Kazumi Y."/>
            <person name="Sakagami N."/>
            <person name="Ato M."/>
            <person name="Mitarai S."/>
            <person name="Hoshino Y."/>
        </authorList>
    </citation>
    <scope>NUCLEOTIDE SEQUENCE</scope>
    <source>
        <strain evidence="2">1413</strain>
        <strain evidence="1">SRL2020-028</strain>
    </source>
</reference>
<organism evidence="2 3">
    <name type="scientific">Mycobacterium kiyosense</name>
    <dbReference type="NCBI Taxonomy" id="2871094"/>
    <lineage>
        <taxon>Bacteria</taxon>
        <taxon>Bacillati</taxon>
        <taxon>Actinomycetota</taxon>
        <taxon>Actinomycetes</taxon>
        <taxon>Mycobacteriales</taxon>
        <taxon>Mycobacteriaceae</taxon>
        <taxon>Mycobacterium</taxon>
    </lineage>
</organism>
<dbReference type="EMBL" id="BRZI01000005">
    <property type="protein sequence ID" value="GLD29284.1"/>
    <property type="molecule type" value="Genomic_DNA"/>
</dbReference>
<accession>A0A9P3Q3X8</accession>
<dbReference type="EMBL" id="BRXE01000152">
    <property type="protein sequence ID" value="GLB86565.1"/>
    <property type="molecule type" value="Genomic_DNA"/>
</dbReference>
<proteinExistence type="predicted"/>
<dbReference type="AlphaFoldDB" id="A0A9P3Q3X8"/>
<dbReference type="InterPro" id="IPR019546">
    <property type="entry name" value="TAT_signal_bac_arc"/>
</dbReference>
<evidence type="ECO:0000313" key="1">
    <source>
        <dbReference type="EMBL" id="GLB86565.1"/>
    </source>
</evidence>
<dbReference type="NCBIfam" id="TIGR01409">
    <property type="entry name" value="TAT_signal_seq"/>
    <property type="match status" value="1"/>
</dbReference>